<organism evidence="2 3">
    <name type="scientific">Funneliformis geosporum</name>
    <dbReference type="NCBI Taxonomy" id="1117311"/>
    <lineage>
        <taxon>Eukaryota</taxon>
        <taxon>Fungi</taxon>
        <taxon>Fungi incertae sedis</taxon>
        <taxon>Mucoromycota</taxon>
        <taxon>Glomeromycotina</taxon>
        <taxon>Glomeromycetes</taxon>
        <taxon>Glomerales</taxon>
        <taxon>Glomeraceae</taxon>
        <taxon>Funneliformis</taxon>
    </lineage>
</organism>
<dbReference type="EMBL" id="CAMKVN010000756">
    <property type="protein sequence ID" value="CAI2170910.1"/>
    <property type="molecule type" value="Genomic_DNA"/>
</dbReference>
<evidence type="ECO:0000313" key="3">
    <source>
        <dbReference type="Proteomes" id="UP001153678"/>
    </source>
</evidence>
<evidence type="ECO:0000256" key="1">
    <source>
        <dbReference type="SAM" id="MobiDB-lite"/>
    </source>
</evidence>
<name>A0A9W4SJ35_9GLOM</name>
<gene>
    <name evidence="2" type="ORF">FWILDA_LOCUS4816</name>
</gene>
<protein>
    <submittedName>
        <fullName evidence="2">7061_t:CDS:1</fullName>
    </submittedName>
</protein>
<proteinExistence type="predicted"/>
<evidence type="ECO:0000313" key="2">
    <source>
        <dbReference type="EMBL" id="CAI2170910.1"/>
    </source>
</evidence>
<keyword evidence="3" id="KW-1185">Reference proteome</keyword>
<feature type="region of interest" description="Disordered" evidence="1">
    <location>
        <begin position="1"/>
        <end position="32"/>
    </location>
</feature>
<sequence length="135" mass="15531">MSQAELNVLGQKRSRDPSPAPSLARNDDDKGIQRMSKQQRLLIKNHRIMLISYLLFTAKRLFLSSLPCLSTVKEWKMQYESGNNSLLNDHNVDGGDSNYNWEVMEQRANISTISDVRQLKCDDAERFNKGKTIEQ</sequence>
<accession>A0A9W4SJ35</accession>
<dbReference type="Proteomes" id="UP001153678">
    <property type="component" value="Unassembled WGS sequence"/>
</dbReference>
<reference evidence="2" key="1">
    <citation type="submission" date="2022-08" db="EMBL/GenBank/DDBJ databases">
        <authorList>
            <person name="Kallberg Y."/>
            <person name="Tangrot J."/>
            <person name="Rosling A."/>
        </authorList>
    </citation>
    <scope>NUCLEOTIDE SEQUENCE</scope>
    <source>
        <strain evidence="2">Wild A</strain>
    </source>
</reference>
<dbReference type="AlphaFoldDB" id="A0A9W4SJ35"/>
<comment type="caution">
    <text evidence="2">The sequence shown here is derived from an EMBL/GenBank/DDBJ whole genome shotgun (WGS) entry which is preliminary data.</text>
</comment>